<feature type="transmembrane region" description="Helical" evidence="2">
    <location>
        <begin position="103"/>
        <end position="122"/>
    </location>
</feature>
<dbReference type="NCBIfam" id="TIGR02123">
    <property type="entry name" value="TRAP_fused"/>
    <property type="match status" value="1"/>
</dbReference>
<feature type="transmembrane region" description="Helical" evidence="2">
    <location>
        <begin position="20"/>
        <end position="39"/>
    </location>
</feature>
<feature type="transmembrane region" description="Helical" evidence="2">
    <location>
        <begin position="340"/>
        <end position="361"/>
    </location>
</feature>
<feature type="transmembrane region" description="Helical" evidence="2">
    <location>
        <begin position="416"/>
        <end position="438"/>
    </location>
</feature>
<dbReference type="GO" id="GO:0022857">
    <property type="term" value="F:transmembrane transporter activity"/>
    <property type="evidence" value="ECO:0007669"/>
    <property type="project" value="UniProtKB-UniRule"/>
</dbReference>
<dbReference type="PANTHER" id="PTHR43849:SF2">
    <property type="entry name" value="BLL3936 PROTEIN"/>
    <property type="match status" value="1"/>
</dbReference>
<reference evidence="4 5" key="1">
    <citation type="journal article" date="2016" name="Nat. Commun.">
        <title>Thousands of microbial genomes shed light on interconnected biogeochemical processes in an aquifer system.</title>
        <authorList>
            <person name="Anantharaman K."/>
            <person name="Brown C.T."/>
            <person name="Hug L.A."/>
            <person name="Sharon I."/>
            <person name="Castelle C.J."/>
            <person name="Probst A.J."/>
            <person name="Thomas B.C."/>
            <person name="Singh A."/>
            <person name="Wilkins M.J."/>
            <person name="Karaoz U."/>
            <person name="Brodie E.L."/>
            <person name="Williams K.H."/>
            <person name="Hubbard S.S."/>
            <person name="Banfield J.F."/>
        </authorList>
    </citation>
    <scope>NUCLEOTIDE SEQUENCE [LARGE SCALE GENOMIC DNA]</scope>
</reference>
<keyword evidence="1" id="KW-1003">Cell membrane</keyword>
<evidence type="ECO:0000256" key="2">
    <source>
        <dbReference type="SAM" id="Phobius"/>
    </source>
</evidence>
<keyword evidence="2" id="KW-0812">Transmembrane</keyword>
<keyword evidence="2" id="KW-1133">Transmembrane helix</keyword>
<feature type="transmembrane region" description="Helical" evidence="2">
    <location>
        <begin position="302"/>
        <end position="319"/>
    </location>
</feature>
<feature type="domain" description="TRAP C4-dicarboxylate transport system permease DctM subunit" evidence="3">
    <location>
        <begin position="116"/>
        <end position="565"/>
    </location>
</feature>
<keyword evidence="1" id="KW-0997">Cell inner membrane</keyword>
<dbReference type="Proteomes" id="UP000178449">
    <property type="component" value="Unassembled WGS sequence"/>
</dbReference>
<comment type="subcellular location">
    <subcellularLocation>
        <location evidence="1">Cell inner membrane</location>
        <topology evidence="1">Multi-pass membrane protein</topology>
    </subcellularLocation>
</comment>
<dbReference type="EMBL" id="MFNE01000030">
    <property type="protein sequence ID" value="OGG94999.1"/>
    <property type="molecule type" value="Genomic_DNA"/>
</dbReference>
<feature type="transmembrane region" description="Helical" evidence="2">
    <location>
        <begin position="548"/>
        <end position="565"/>
    </location>
</feature>
<accession>A0A1F6GA93</accession>
<keyword evidence="1" id="KW-0813">Transport</keyword>
<gene>
    <name evidence="4" type="ORF">A2527_06580</name>
</gene>
<evidence type="ECO:0000313" key="4">
    <source>
        <dbReference type="EMBL" id="OGG94999.1"/>
    </source>
</evidence>
<feature type="transmembrane region" description="Helical" evidence="2">
    <location>
        <begin position="72"/>
        <end position="91"/>
    </location>
</feature>
<evidence type="ECO:0000259" key="3">
    <source>
        <dbReference type="Pfam" id="PF06808"/>
    </source>
</evidence>
<dbReference type="AlphaFoldDB" id="A0A1F6GA93"/>
<dbReference type="Pfam" id="PF06808">
    <property type="entry name" value="DctM"/>
    <property type="match status" value="1"/>
</dbReference>
<name>A0A1F6GA93_9PROT</name>
<sequence length="648" mass="69090">MKKDHLSPALSPTGNEHLRFFSALVALAWAGFQLSVARFVLLDPVITRSVHLSFALGLAYLSLSPRRGHRPVSFWALLFALFSAGLALYLVLDQEGMSARSGLPNWLDLMVGMALFLMLLEATRRSIGPALPGFALLFTAYVFLGPWLPGPLAFKGVGVSRFFSQITLSTEGIYGLPLDVSASTVFLFVLLGGLLERAGAGEFFTQIALSLLGGFKGGPAKAAVVSSGMTGLVSGSSIGNIVTTGTFTIPLMIRAGFPPKKAAAVEVAASTDGQLMPPVMGAAAFIIAEYVNLPYLEVAKAALIPALLSYFALFFVVHLEADKLGMKGLKRSERPAFLPLLRAGYLHLIPLLVLGFELVVLRHSPKYAAFTAIFCLLVLLFWREWRQTHSLRAALANWAKVSGAGMIQGSKNMIPVALATASAGIIVGIVGMGLGGMITGWVESLSGGMLIPMLAITAIASLILGMGLPTTATYIVMASLTAPIIVTLGAQAGWAIPLLAAHLFCFYFGILADDTPPVGLASYAAAAIAKTEPIATGLQAFWYHLRTIIIPFMFVLNPELILVGVDSWQDALWIGARASLGSLAFASLLQGWLFKKNQLWQAPFLGFSALTLFHPLIWAGWGLSEIQATGAGLLAFGLVPLYQWLRGR</sequence>
<feature type="transmembrane region" description="Helical" evidence="2">
    <location>
        <begin position="571"/>
        <end position="592"/>
    </location>
</feature>
<comment type="caution">
    <text evidence="4">The sequence shown here is derived from an EMBL/GenBank/DDBJ whole genome shotgun (WGS) entry which is preliminary data.</text>
</comment>
<feature type="transmembrane region" description="Helical" evidence="2">
    <location>
        <begin position="444"/>
        <end position="464"/>
    </location>
</feature>
<keyword evidence="2" id="KW-0472">Membrane</keyword>
<evidence type="ECO:0000313" key="5">
    <source>
        <dbReference type="Proteomes" id="UP000178449"/>
    </source>
</evidence>
<protein>
    <submittedName>
        <fullName evidence="4">C4-dicarboxylate ABC transporter</fullName>
    </submittedName>
</protein>
<dbReference type="InterPro" id="IPR010656">
    <property type="entry name" value="DctM"/>
</dbReference>
<organism evidence="4 5">
    <name type="scientific">Candidatus Lambdaproteobacteria bacterium RIFOXYD2_FULL_50_16</name>
    <dbReference type="NCBI Taxonomy" id="1817772"/>
    <lineage>
        <taxon>Bacteria</taxon>
        <taxon>Pseudomonadati</taxon>
        <taxon>Pseudomonadota</taxon>
        <taxon>Candidatus Lambdaproteobacteria</taxon>
    </lineage>
</organism>
<feature type="transmembrane region" description="Helical" evidence="2">
    <location>
        <begin position="471"/>
        <end position="488"/>
    </location>
</feature>
<feature type="transmembrane region" description="Helical" evidence="2">
    <location>
        <begin position="627"/>
        <end position="645"/>
    </location>
</feature>
<comment type="function">
    <text evidence="1">Part of the tripartite ATP-independent periplasmic (TRAP) transport system.</text>
</comment>
<evidence type="ECO:0000256" key="1">
    <source>
        <dbReference type="RuleBase" id="RU369079"/>
    </source>
</evidence>
<dbReference type="STRING" id="1817772.A2527_06580"/>
<dbReference type="GO" id="GO:0005886">
    <property type="term" value="C:plasma membrane"/>
    <property type="evidence" value="ECO:0007669"/>
    <property type="project" value="UniProtKB-SubCell"/>
</dbReference>
<dbReference type="PANTHER" id="PTHR43849">
    <property type="entry name" value="BLL3936 PROTEIN"/>
    <property type="match status" value="1"/>
</dbReference>
<proteinExistence type="predicted"/>
<feature type="transmembrane region" description="Helical" evidence="2">
    <location>
        <begin position="134"/>
        <end position="154"/>
    </location>
</feature>
<feature type="transmembrane region" description="Helical" evidence="2">
    <location>
        <begin position="604"/>
        <end position="621"/>
    </location>
</feature>
<feature type="transmembrane region" description="Helical" evidence="2">
    <location>
        <begin position="367"/>
        <end position="382"/>
    </location>
</feature>
<feature type="transmembrane region" description="Helical" evidence="2">
    <location>
        <begin position="174"/>
        <end position="195"/>
    </location>
</feature>
<dbReference type="InterPro" id="IPR011853">
    <property type="entry name" value="TRAP_DctM-Dct_fused"/>
</dbReference>